<gene>
    <name evidence="3" type="ORF">PMEA_00009384</name>
    <name evidence="2" type="ORF">PMEA_00035573</name>
</gene>
<evidence type="ECO:0000256" key="1">
    <source>
        <dbReference type="SAM" id="MobiDB-lite"/>
    </source>
</evidence>
<protein>
    <submittedName>
        <fullName evidence="3">Uncharacterized protein</fullName>
    </submittedName>
</protein>
<evidence type="ECO:0000313" key="3">
    <source>
        <dbReference type="EMBL" id="CAH3168774.1"/>
    </source>
</evidence>
<reference evidence="3 4" key="1">
    <citation type="submission" date="2022-05" db="EMBL/GenBank/DDBJ databases">
        <authorList>
            <consortium name="Genoscope - CEA"/>
            <person name="William W."/>
        </authorList>
    </citation>
    <scope>NUCLEOTIDE SEQUENCE [LARGE SCALE GENOMIC DNA]</scope>
</reference>
<keyword evidence="4" id="KW-1185">Reference proteome</keyword>
<dbReference type="EMBL" id="CALNXJ010000092">
    <property type="protein sequence ID" value="CAH3163381.1"/>
    <property type="molecule type" value="Genomic_DNA"/>
</dbReference>
<sequence length="66" mass="7637">MGRQGTSFFQSHVALIQLCAKKYNIMKEDIRKRRAVPRVNQLSNQLHERKGSEKERGPGNASVWVR</sequence>
<feature type="compositionally biased region" description="Basic and acidic residues" evidence="1">
    <location>
        <begin position="46"/>
        <end position="57"/>
    </location>
</feature>
<comment type="caution">
    <text evidence="3">The sequence shown here is derived from an EMBL/GenBank/DDBJ whole genome shotgun (WGS) entry which is preliminary data.</text>
</comment>
<dbReference type="EMBL" id="CALNXJ010000188">
    <property type="protein sequence ID" value="CAH3168774.1"/>
    <property type="molecule type" value="Genomic_DNA"/>
</dbReference>
<evidence type="ECO:0000313" key="4">
    <source>
        <dbReference type="Proteomes" id="UP001159428"/>
    </source>
</evidence>
<dbReference type="Proteomes" id="UP001159428">
    <property type="component" value="Unassembled WGS sequence"/>
</dbReference>
<proteinExistence type="predicted"/>
<name>A0AAU9Y535_9CNID</name>
<dbReference type="AlphaFoldDB" id="A0AAU9Y535"/>
<evidence type="ECO:0000313" key="2">
    <source>
        <dbReference type="EMBL" id="CAH3163381.1"/>
    </source>
</evidence>
<organism evidence="3 4">
    <name type="scientific">Pocillopora meandrina</name>
    <dbReference type="NCBI Taxonomy" id="46732"/>
    <lineage>
        <taxon>Eukaryota</taxon>
        <taxon>Metazoa</taxon>
        <taxon>Cnidaria</taxon>
        <taxon>Anthozoa</taxon>
        <taxon>Hexacorallia</taxon>
        <taxon>Scleractinia</taxon>
        <taxon>Astrocoeniina</taxon>
        <taxon>Pocilloporidae</taxon>
        <taxon>Pocillopora</taxon>
    </lineage>
</organism>
<feature type="region of interest" description="Disordered" evidence="1">
    <location>
        <begin position="41"/>
        <end position="66"/>
    </location>
</feature>
<accession>A0AAU9Y535</accession>